<dbReference type="Proteomes" id="UP000467193">
    <property type="component" value="Chromosome"/>
</dbReference>
<dbReference type="AlphaFoldDB" id="A0A7I7QYK9"/>
<organism evidence="1 2">
    <name type="scientific">Mycolicibacterium sediminis</name>
    <dbReference type="NCBI Taxonomy" id="1286180"/>
    <lineage>
        <taxon>Bacteria</taxon>
        <taxon>Bacillati</taxon>
        <taxon>Actinomycetota</taxon>
        <taxon>Actinomycetes</taxon>
        <taxon>Mycobacteriales</taxon>
        <taxon>Mycobacteriaceae</taxon>
        <taxon>Mycolicibacterium</taxon>
    </lineage>
</organism>
<dbReference type="InterPro" id="IPR046179">
    <property type="entry name" value="DUF6188"/>
</dbReference>
<accession>A0A7I7QYK9</accession>
<proteinExistence type="predicted"/>
<keyword evidence="2" id="KW-1185">Reference proteome</keyword>
<evidence type="ECO:0000313" key="1">
    <source>
        <dbReference type="EMBL" id="BBY31392.1"/>
    </source>
</evidence>
<name>A0A7I7QYK9_9MYCO</name>
<reference evidence="1 2" key="1">
    <citation type="journal article" date="2019" name="Emerg. Microbes Infect.">
        <title>Comprehensive subspecies identification of 175 nontuberculous mycobacteria species based on 7547 genomic profiles.</title>
        <authorList>
            <person name="Matsumoto Y."/>
            <person name="Kinjo T."/>
            <person name="Motooka D."/>
            <person name="Nabeya D."/>
            <person name="Jung N."/>
            <person name="Uechi K."/>
            <person name="Horii T."/>
            <person name="Iida T."/>
            <person name="Fujita J."/>
            <person name="Nakamura S."/>
        </authorList>
    </citation>
    <scope>NUCLEOTIDE SEQUENCE [LARGE SCALE GENOMIC DNA]</scope>
    <source>
        <strain evidence="1 2">JCM 17899</strain>
    </source>
</reference>
<protein>
    <submittedName>
        <fullName evidence="1">Uncharacterized protein</fullName>
    </submittedName>
</protein>
<gene>
    <name evidence="1" type="ORF">MSEDJ_54880</name>
</gene>
<evidence type="ECO:0000313" key="2">
    <source>
        <dbReference type="Proteomes" id="UP000467193"/>
    </source>
</evidence>
<dbReference type="EMBL" id="AP022588">
    <property type="protein sequence ID" value="BBY31392.1"/>
    <property type="molecule type" value="Genomic_DNA"/>
</dbReference>
<dbReference type="Pfam" id="PF19686">
    <property type="entry name" value="DUF6188"/>
    <property type="match status" value="1"/>
</dbReference>
<dbReference type="RefSeq" id="WP_163800890.1">
    <property type="nucleotide sequence ID" value="NZ_AP022588.1"/>
</dbReference>
<dbReference type="KEGG" id="msei:MSEDJ_54880"/>
<sequence>MSADAPSDVDMANEALSQIIGSAFRHVVMWQYGFVLHIGKDYRVTVESPVSIAVGGTVWTGEPGSAEQRLKVVRGDVVSATVTAGGGLQLAIGDAEICVDPDPDYESWQLGDIDGPILIGMPGGGIAVWSR</sequence>